<feature type="compositionally biased region" description="Polar residues" evidence="1">
    <location>
        <begin position="30"/>
        <end position="43"/>
    </location>
</feature>
<keyword evidence="2" id="KW-0812">Transmembrane</keyword>
<protein>
    <submittedName>
        <fullName evidence="3">Uncharacterized protein</fullName>
    </submittedName>
</protein>
<keyword evidence="2" id="KW-0472">Membrane</keyword>
<feature type="compositionally biased region" description="Polar residues" evidence="1">
    <location>
        <begin position="52"/>
        <end position="68"/>
    </location>
</feature>
<dbReference type="RefSeq" id="XP_052942315.1">
    <property type="nucleotide sequence ID" value="XM_053091297.1"/>
</dbReference>
<feature type="region of interest" description="Disordered" evidence="1">
    <location>
        <begin position="30"/>
        <end position="74"/>
    </location>
</feature>
<feature type="transmembrane region" description="Helical" evidence="2">
    <location>
        <begin position="269"/>
        <end position="290"/>
    </location>
</feature>
<keyword evidence="4" id="KW-1185">Reference proteome</keyword>
<evidence type="ECO:0000313" key="3">
    <source>
        <dbReference type="EMBL" id="KAI9632538.1"/>
    </source>
</evidence>
<evidence type="ECO:0000313" key="4">
    <source>
        <dbReference type="Proteomes" id="UP001164286"/>
    </source>
</evidence>
<comment type="caution">
    <text evidence="3">The sequence shown here is derived from an EMBL/GenBank/DDBJ whole genome shotgun (WGS) entry which is preliminary data.</text>
</comment>
<dbReference type="AlphaFoldDB" id="A0AA38H1C7"/>
<name>A0AA38H1C7_9TREE</name>
<reference evidence="3" key="1">
    <citation type="journal article" date="2022" name="G3 (Bethesda)">
        <title>High quality genome of the basidiomycete yeast Dioszegia hungarica PDD-24b-2 isolated from cloud water.</title>
        <authorList>
            <person name="Jarrige D."/>
            <person name="Haridas S."/>
            <person name="Bleykasten-Grosshans C."/>
            <person name="Joly M."/>
            <person name="Nadalig T."/>
            <person name="Sancelme M."/>
            <person name="Vuilleumier S."/>
            <person name="Grigoriev I.V."/>
            <person name="Amato P."/>
            <person name="Bringel F."/>
        </authorList>
    </citation>
    <scope>NUCLEOTIDE SEQUENCE</scope>
    <source>
        <strain evidence="3">PDD-24b-2</strain>
    </source>
</reference>
<organism evidence="3 4">
    <name type="scientific">Dioszegia hungarica</name>
    <dbReference type="NCBI Taxonomy" id="4972"/>
    <lineage>
        <taxon>Eukaryota</taxon>
        <taxon>Fungi</taxon>
        <taxon>Dikarya</taxon>
        <taxon>Basidiomycota</taxon>
        <taxon>Agaricomycotina</taxon>
        <taxon>Tremellomycetes</taxon>
        <taxon>Tremellales</taxon>
        <taxon>Bulleribasidiaceae</taxon>
        <taxon>Dioszegia</taxon>
    </lineage>
</organism>
<proteinExistence type="predicted"/>
<dbReference type="EMBL" id="JAKWFO010000014">
    <property type="protein sequence ID" value="KAI9632538.1"/>
    <property type="molecule type" value="Genomic_DNA"/>
</dbReference>
<dbReference type="GeneID" id="77730502"/>
<feature type="region of interest" description="Disordered" evidence="1">
    <location>
        <begin position="228"/>
        <end position="264"/>
    </location>
</feature>
<dbReference type="Proteomes" id="UP001164286">
    <property type="component" value="Unassembled WGS sequence"/>
</dbReference>
<keyword evidence="2" id="KW-1133">Transmembrane helix</keyword>
<evidence type="ECO:0000256" key="2">
    <source>
        <dbReference type="SAM" id="Phobius"/>
    </source>
</evidence>
<sequence length="294" mass="31742">MRQEYRPTKPVVNFFPEDFQTGLELNFHSTCPSAQPTATSPTADISVKPESSAGTPTDSSSAPTTGPSTDRLGNADACRSFGSRGYESEVKTGVLASMLKAAGVMEAYSRHMPSFTKDLSETDVGKLLQFTSIACARDRYRYDCSDRGNLQSIYRFCINRGAHDYEDAFAKRVARETERPGNGYEPEDTGYDGWNPHAAVSVLTDLLVKNTNAKKAEYSDGLAGKHFTDHQPIDPEPSCTMTGASTARSRERKPPTTVSAESTGRAPTLTGALTSLAIAGAVVGTAIWWMTDAD</sequence>
<accession>A0AA38H1C7</accession>
<evidence type="ECO:0000256" key="1">
    <source>
        <dbReference type="SAM" id="MobiDB-lite"/>
    </source>
</evidence>
<gene>
    <name evidence="3" type="ORF">MKK02DRAFT_40842</name>
</gene>